<dbReference type="AlphaFoldDB" id="A0AAD6V1L5"/>
<feature type="region of interest" description="Disordered" evidence="1">
    <location>
        <begin position="1"/>
        <end position="62"/>
    </location>
</feature>
<evidence type="ECO:0000313" key="3">
    <source>
        <dbReference type="Proteomes" id="UP001219525"/>
    </source>
</evidence>
<feature type="compositionally biased region" description="Basic and acidic residues" evidence="1">
    <location>
        <begin position="419"/>
        <end position="430"/>
    </location>
</feature>
<feature type="region of interest" description="Disordered" evidence="1">
    <location>
        <begin position="413"/>
        <end position="442"/>
    </location>
</feature>
<feature type="compositionally biased region" description="Basic and acidic residues" evidence="1">
    <location>
        <begin position="1"/>
        <end position="11"/>
    </location>
</feature>
<dbReference type="Proteomes" id="UP001219525">
    <property type="component" value="Unassembled WGS sequence"/>
</dbReference>
<organism evidence="2 3">
    <name type="scientific">Mycena pura</name>
    <dbReference type="NCBI Taxonomy" id="153505"/>
    <lineage>
        <taxon>Eukaryota</taxon>
        <taxon>Fungi</taxon>
        <taxon>Dikarya</taxon>
        <taxon>Basidiomycota</taxon>
        <taxon>Agaricomycotina</taxon>
        <taxon>Agaricomycetes</taxon>
        <taxon>Agaricomycetidae</taxon>
        <taxon>Agaricales</taxon>
        <taxon>Marasmiineae</taxon>
        <taxon>Mycenaceae</taxon>
        <taxon>Mycena</taxon>
    </lineage>
</organism>
<accession>A0AAD6V1L5</accession>
<keyword evidence="3" id="KW-1185">Reference proteome</keyword>
<evidence type="ECO:0000313" key="2">
    <source>
        <dbReference type="EMBL" id="KAJ7197371.1"/>
    </source>
</evidence>
<comment type="caution">
    <text evidence="2">The sequence shown here is derived from an EMBL/GenBank/DDBJ whole genome shotgun (WGS) entry which is preliminary data.</text>
</comment>
<dbReference type="EMBL" id="JARJCW010000078">
    <property type="protein sequence ID" value="KAJ7197371.1"/>
    <property type="molecule type" value="Genomic_DNA"/>
</dbReference>
<proteinExistence type="predicted"/>
<feature type="compositionally biased region" description="Basic and acidic residues" evidence="1">
    <location>
        <begin position="48"/>
        <end position="62"/>
    </location>
</feature>
<gene>
    <name evidence="2" type="ORF">GGX14DRAFT_700245</name>
</gene>
<reference evidence="2" key="1">
    <citation type="submission" date="2023-03" db="EMBL/GenBank/DDBJ databases">
        <title>Massive genome expansion in bonnet fungi (Mycena s.s.) driven by repeated elements and novel gene families across ecological guilds.</title>
        <authorList>
            <consortium name="Lawrence Berkeley National Laboratory"/>
            <person name="Harder C.B."/>
            <person name="Miyauchi S."/>
            <person name="Viragh M."/>
            <person name="Kuo A."/>
            <person name="Thoen E."/>
            <person name="Andreopoulos B."/>
            <person name="Lu D."/>
            <person name="Skrede I."/>
            <person name="Drula E."/>
            <person name="Henrissat B."/>
            <person name="Morin E."/>
            <person name="Kohler A."/>
            <person name="Barry K."/>
            <person name="LaButti K."/>
            <person name="Morin E."/>
            <person name="Salamov A."/>
            <person name="Lipzen A."/>
            <person name="Mereny Z."/>
            <person name="Hegedus B."/>
            <person name="Baldrian P."/>
            <person name="Stursova M."/>
            <person name="Weitz H."/>
            <person name="Taylor A."/>
            <person name="Grigoriev I.V."/>
            <person name="Nagy L.G."/>
            <person name="Martin F."/>
            <person name="Kauserud H."/>
        </authorList>
    </citation>
    <scope>NUCLEOTIDE SEQUENCE</scope>
    <source>
        <strain evidence="2">9144</strain>
    </source>
</reference>
<protein>
    <submittedName>
        <fullName evidence="2">Uncharacterized protein</fullName>
    </submittedName>
</protein>
<feature type="region of interest" description="Disordered" evidence="1">
    <location>
        <begin position="104"/>
        <end position="140"/>
    </location>
</feature>
<evidence type="ECO:0000256" key="1">
    <source>
        <dbReference type="SAM" id="MobiDB-lite"/>
    </source>
</evidence>
<name>A0AAD6V1L5_9AGAR</name>
<sequence>MPHSPHADRSSHVGRASGPADGPGPAPGILTRSSNETNHMEAVIEALRGNKEPLRDATEKKRALENRALKDWITQKLSLGGTWPGRDREPNVPLSEAHAIESPGMTHGARAPTGKAAKRRSAPAGGISYRADPAGSTPRVRNRRWSCSAASESLVHELLNPEARDALTMLAKFNDPSNPLDSDVVLLALNAKPVSPSIQDLEAYLAARSVPSAKKDALVAPLAERQDARTACESLCVDEELEATGGVLAAPTEPSESFVPEQAQQWYGALLSPQARAKLLALEARACSGSEPPPTSDDVLAALNAGCGTPKDVPYLRDKRARRRLQLFNDDGGAIEVTDAISPSIPTAFARPLDIWDDLSPIRSSFWDWGVDSDNSELDDEYFPPKRQWKDRVRARGEYTKLASAASRIRSVKDTQLGDEVHENGARPKPIELVNSRTQEPA</sequence>